<proteinExistence type="predicted"/>
<protein>
    <submittedName>
        <fullName evidence="1">Ggdef family protein</fullName>
    </submittedName>
</protein>
<dbReference type="InterPro" id="IPR015943">
    <property type="entry name" value="WD40/YVTN_repeat-like_dom_sf"/>
</dbReference>
<dbReference type="EMBL" id="LNQE01001882">
    <property type="protein sequence ID" value="KUG03381.1"/>
    <property type="molecule type" value="Genomic_DNA"/>
</dbReference>
<dbReference type="AlphaFoldDB" id="A0A0W8E479"/>
<comment type="caution">
    <text evidence="1">The sequence shown here is derived from an EMBL/GenBank/DDBJ whole genome shotgun (WGS) entry which is preliminary data.</text>
</comment>
<organism evidence="1">
    <name type="scientific">hydrocarbon metagenome</name>
    <dbReference type="NCBI Taxonomy" id="938273"/>
    <lineage>
        <taxon>unclassified sequences</taxon>
        <taxon>metagenomes</taxon>
        <taxon>ecological metagenomes</taxon>
    </lineage>
</organism>
<gene>
    <name evidence="1" type="ORF">ASZ90_019169</name>
</gene>
<dbReference type="Gene3D" id="2.130.10.10">
    <property type="entry name" value="YVTN repeat-like/Quinoprotein amine dehydrogenase"/>
    <property type="match status" value="2"/>
</dbReference>
<evidence type="ECO:0000313" key="1">
    <source>
        <dbReference type="EMBL" id="KUG03381.1"/>
    </source>
</evidence>
<reference evidence="1" key="1">
    <citation type="journal article" date="2015" name="Proc. Natl. Acad. Sci. U.S.A.">
        <title>Networks of energetic and metabolic interactions define dynamics in microbial communities.</title>
        <authorList>
            <person name="Embree M."/>
            <person name="Liu J.K."/>
            <person name="Al-Bassam M.M."/>
            <person name="Zengler K."/>
        </authorList>
    </citation>
    <scope>NUCLEOTIDE SEQUENCE</scope>
</reference>
<accession>A0A0W8E479</accession>
<name>A0A0W8E479_9ZZZZ</name>
<dbReference type="InterPro" id="IPR011110">
    <property type="entry name" value="Reg_prop"/>
</dbReference>
<dbReference type="SUPFAM" id="SSF63829">
    <property type="entry name" value="Calcium-dependent phosphotriesterase"/>
    <property type="match status" value="1"/>
</dbReference>
<dbReference type="Pfam" id="PF07494">
    <property type="entry name" value="Reg_prop"/>
    <property type="match status" value="4"/>
</dbReference>
<sequence>MPVNIKRIATILILLSTLLALAWWGLKDQIPARRAEGWTTINPPHEISALAVAGDIIWAGGRDGVYTIDRRQKKMLSRLESEPQLAYVKALLVDQNGDLWIGYEKGLICYNGREFLYYGTKDGLPHENVNALLLDDKGRLWVGTWGGAACWTGEKWQVYNQASGLAHDAVNVLFQDCYGSMWFGSYAAPEGGLTHYDGQQFTRFNSDNVLPHNNICSIYQDSANDLWVGTGFYTRGGAVRFSFENGKPVFKEEWTKKNGLAGEKVRSIFQDRSGVYWFGSEYDGVARWDGASIKIYTKKNGMSSNEVKVWLEDQEGNLWMGTDDGITVMPNGS</sequence>